<keyword evidence="5" id="KW-0762">Sugar transport</keyword>
<evidence type="ECO:0000259" key="15">
    <source>
        <dbReference type="PROSITE" id="PS51104"/>
    </source>
</evidence>
<dbReference type="PROSITE" id="PS51099">
    <property type="entry name" value="PTS_EIIB_TYPE_2"/>
    <property type="match status" value="1"/>
</dbReference>
<dbReference type="EMBL" id="CADCUW010000483">
    <property type="protein sequence ID" value="CAA9441753.1"/>
    <property type="molecule type" value="Genomic_DNA"/>
</dbReference>
<sequence length="425" mass="43463">MKFVGVTACPTGIAHSAMAAEALETKAKEMGHDIEIEIHGASGADFVDRQVIKDADAIIIASDATVSERNRFDGKPTVEVRLREAMDKPGEVIERAMRAVEKGAAGATDDTAAQEEAEDEAVPTDMGGTGWGAEVRRWLMTGVSYMIPFVVAGGILIALAFALGGAVQVTEVDVYENFSIPAMIFTIGSTAFNMLVPILAGFIAFAMADRPGIAPGVVGGLIANEIGAGFLGGIAAGLLAGAVIILLKRIKLPGGFGRLMPILVYPLVGCLVVGALMITVVGQPIAALTTGLENWLGSLEGANSVLLGIILGSMMAFDMGGPVNKAAYAFAIAGLAGSAFGPMAAVMAAGMTPPLALALATAVRGRVFTSAEQRAGQANWVMGASFITEGAIPFAAADPLRVIPPMMVGSAITASLSLAFGATLR</sequence>
<feature type="transmembrane region" description="Helical" evidence="13">
    <location>
        <begin position="402"/>
        <end position="424"/>
    </location>
</feature>
<dbReference type="GO" id="GO:0009401">
    <property type="term" value="P:phosphoenolpyruvate-dependent sugar phosphotransferase system"/>
    <property type="evidence" value="ECO:0007669"/>
    <property type="project" value="UniProtKB-KW"/>
</dbReference>
<dbReference type="Gene3D" id="3.40.50.2300">
    <property type="match status" value="1"/>
</dbReference>
<accession>A0A6J4QED6</accession>
<dbReference type="GO" id="GO:0090563">
    <property type="term" value="F:protein-phosphocysteine-sugar phosphotransferase activity"/>
    <property type="evidence" value="ECO:0007669"/>
    <property type="project" value="TreeGrafter"/>
</dbReference>
<keyword evidence="8 13" id="KW-0812">Transmembrane</keyword>
<feature type="transmembrane region" description="Helical" evidence="13">
    <location>
        <begin position="145"/>
        <end position="170"/>
    </location>
</feature>
<dbReference type="GO" id="GO:0022877">
    <property type="term" value="F:protein-N(PI)-phosphohistidine-fructose phosphotransferase system transporter activity"/>
    <property type="evidence" value="ECO:0007669"/>
    <property type="project" value="InterPro"/>
</dbReference>
<dbReference type="PANTHER" id="PTHR30505">
    <property type="entry name" value="FRUCTOSE-LIKE PERMEASE"/>
    <property type="match status" value="1"/>
</dbReference>
<keyword evidence="4" id="KW-0597">Phosphoprotein</keyword>
<dbReference type="PROSITE" id="PS51104">
    <property type="entry name" value="PTS_EIIC_TYPE_2"/>
    <property type="match status" value="1"/>
</dbReference>
<feature type="domain" description="PTS EIIC type-2" evidence="15">
    <location>
        <begin position="135"/>
        <end position="425"/>
    </location>
</feature>
<dbReference type="InterPro" id="IPR006327">
    <property type="entry name" value="PTS_IIC_fruc"/>
</dbReference>
<evidence type="ECO:0000256" key="2">
    <source>
        <dbReference type="ARBA" id="ARBA00022448"/>
    </source>
</evidence>
<dbReference type="InterPro" id="IPR003352">
    <property type="entry name" value="PTS_EIIC"/>
</dbReference>
<dbReference type="NCBIfam" id="TIGR01427">
    <property type="entry name" value="PTS_IIC_fructo"/>
    <property type="match status" value="1"/>
</dbReference>
<dbReference type="InterPro" id="IPR036095">
    <property type="entry name" value="PTS_EIIB-like_sf"/>
</dbReference>
<keyword evidence="6 16" id="KW-0808">Transferase</keyword>
<keyword evidence="10 13" id="KW-1133">Transmembrane helix</keyword>
<dbReference type="InterPro" id="IPR003501">
    <property type="entry name" value="PTS_EIIB_2/3"/>
</dbReference>
<evidence type="ECO:0000256" key="9">
    <source>
        <dbReference type="ARBA" id="ARBA00022777"/>
    </source>
</evidence>
<evidence type="ECO:0000256" key="5">
    <source>
        <dbReference type="ARBA" id="ARBA00022597"/>
    </source>
</evidence>
<dbReference type="InterPro" id="IPR050864">
    <property type="entry name" value="Bacterial_PTS_Sugar_Transport"/>
</dbReference>
<comment type="subcellular location">
    <subcellularLocation>
        <location evidence="1">Cell inner membrane</location>
        <topology evidence="1">Multi-pass membrane protein</topology>
    </subcellularLocation>
</comment>
<dbReference type="InterPro" id="IPR003353">
    <property type="entry name" value="PTS_IIB_fruc"/>
</dbReference>
<evidence type="ECO:0000256" key="3">
    <source>
        <dbReference type="ARBA" id="ARBA00022475"/>
    </source>
</evidence>
<evidence type="ECO:0000256" key="4">
    <source>
        <dbReference type="ARBA" id="ARBA00022553"/>
    </source>
</evidence>
<feature type="non-terminal residue" evidence="16">
    <location>
        <position position="425"/>
    </location>
</feature>
<evidence type="ECO:0000256" key="13">
    <source>
        <dbReference type="SAM" id="Phobius"/>
    </source>
</evidence>
<feature type="region of interest" description="Disordered" evidence="12">
    <location>
        <begin position="104"/>
        <end position="126"/>
    </location>
</feature>
<feature type="transmembrane region" description="Helical" evidence="13">
    <location>
        <begin position="259"/>
        <end position="281"/>
    </location>
</feature>
<evidence type="ECO:0000256" key="7">
    <source>
        <dbReference type="ARBA" id="ARBA00022683"/>
    </source>
</evidence>
<feature type="transmembrane region" description="Helical" evidence="13">
    <location>
        <begin position="182"/>
        <end position="206"/>
    </location>
</feature>
<keyword evidence="2" id="KW-0813">Transport</keyword>
<feature type="compositionally biased region" description="Acidic residues" evidence="12">
    <location>
        <begin position="112"/>
        <end position="122"/>
    </location>
</feature>
<evidence type="ECO:0000256" key="1">
    <source>
        <dbReference type="ARBA" id="ARBA00004429"/>
    </source>
</evidence>
<feature type="transmembrane region" description="Helical" evidence="13">
    <location>
        <begin position="301"/>
        <end position="319"/>
    </location>
</feature>
<feature type="transmembrane region" description="Helical" evidence="13">
    <location>
        <begin position="326"/>
        <end position="349"/>
    </location>
</feature>
<dbReference type="Pfam" id="PF02378">
    <property type="entry name" value="PTS_EIIC"/>
    <property type="match status" value="1"/>
</dbReference>
<evidence type="ECO:0000313" key="16">
    <source>
        <dbReference type="EMBL" id="CAA9441753.1"/>
    </source>
</evidence>
<evidence type="ECO:0000256" key="10">
    <source>
        <dbReference type="ARBA" id="ARBA00022989"/>
    </source>
</evidence>
<dbReference type="SUPFAM" id="SSF52794">
    <property type="entry name" value="PTS system IIB component-like"/>
    <property type="match status" value="1"/>
</dbReference>
<protein>
    <submittedName>
        <fullName evidence="16">PTS system, fructose-specific IIB component / PTS system, fructose-specific IIC component</fullName>
        <ecNumber evidence="16">2.7.1.202</ecNumber>
    </submittedName>
</protein>
<dbReference type="GO" id="GO:0005886">
    <property type="term" value="C:plasma membrane"/>
    <property type="evidence" value="ECO:0007669"/>
    <property type="project" value="UniProtKB-SubCell"/>
</dbReference>
<organism evidence="16">
    <name type="scientific">uncultured Rubrobacteraceae bacterium</name>
    <dbReference type="NCBI Taxonomy" id="349277"/>
    <lineage>
        <taxon>Bacteria</taxon>
        <taxon>Bacillati</taxon>
        <taxon>Actinomycetota</taxon>
        <taxon>Rubrobacteria</taxon>
        <taxon>Rubrobacterales</taxon>
        <taxon>Rubrobacteraceae</taxon>
        <taxon>environmental samples</taxon>
    </lineage>
</organism>
<dbReference type="PANTHER" id="PTHR30505:SF0">
    <property type="entry name" value="FRUCTOSE-LIKE PTS SYSTEM EIIBC COMPONENT-RELATED"/>
    <property type="match status" value="1"/>
</dbReference>
<proteinExistence type="predicted"/>
<keyword evidence="3" id="KW-1003">Cell membrane</keyword>
<dbReference type="InterPro" id="IPR013014">
    <property type="entry name" value="PTS_EIIC_2"/>
</dbReference>
<dbReference type="AlphaFoldDB" id="A0A6J4QED6"/>
<feature type="domain" description="PTS EIIB type-2" evidence="14">
    <location>
        <begin position="1"/>
        <end position="98"/>
    </location>
</feature>
<feature type="transmembrane region" description="Helical" evidence="13">
    <location>
        <begin position="226"/>
        <end position="247"/>
    </location>
</feature>
<evidence type="ECO:0000256" key="11">
    <source>
        <dbReference type="ARBA" id="ARBA00023136"/>
    </source>
</evidence>
<name>A0A6J4QED6_9ACTN</name>
<keyword evidence="7" id="KW-0598">Phosphotransferase system</keyword>
<gene>
    <name evidence="16" type="ORF">AVDCRST_MAG01-01-3714</name>
</gene>
<evidence type="ECO:0000256" key="12">
    <source>
        <dbReference type="SAM" id="MobiDB-lite"/>
    </source>
</evidence>
<keyword evidence="11 13" id="KW-0472">Membrane</keyword>
<evidence type="ECO:0000256" key="6">
    <source>
        <dbReference type="ARBA" id="ARBA00022679"/>
    </source>
</evidence>
<reference evidence="16" key="1">
    <citation type="submission" date="2020-02" db="EMBL/GenBank/DDBJ databases">
        <authorList>
            <person name="Meier V. D."/>
        </authorList>
    </citation>
    <scope>NUCLEOTIDE SEQUENCE</scope>
    <source>
        <strain evidence="16">AVDCRST_MAG01</strain>
    </source>
</reference>
<evidence type="ECO:0000259" key="14">
    <source>
        <dbReference type="PROSITE" id="PS51099"/>
    </source>
</evidence>
<dbReference type="Pfam" id="PF02302">
    <property type="entry name" value="PTS_IIB"/>
    <property type="match status" value="1"/>
</dbReference>
<evidence type="ECO:0000256" key="8">
    <source>
        <dbReference type="ARBA" id="ARBA00022692"/>
    </source>
</evidence>
<keyword evidence="9" id="KW-0418">Kinase</keyword>
<dbReference type="InterPro" id="IPR013011">
    <property type="entry name" value="PTS_EIIB_2"/>
</dbReference>
<dbReference type="EC" id="2.7.1.202" evidence="16"/>
<dbReference type="GO" id="GO:0016301">
    <property type="term" value="F:kinase activity"/>
    <property type="evidence" value="ECO:0007669"/>
    <property type="project" value="UniProtKB-KW"/>
</dbReference>
<dbReference type="CDD" id="cd05569">
    <property type="entry name" value="PTS_IIB_fructose"/>
    <property type="match status" value="1"/>
</dbReference>
<dbReference type="GO" id="GO:0005351">
    <property type="term" value="F:carbohydrate:proton symporter activity"/>
    <property type="evidence" value="ECO:0007669"/>
    <property type="project" value="InterPro"/>
</dbReference>